<dbReference type="Pfam" id="PF14559">
    <property type="entry name" value="TPR_19"/>
    <property type="match status" value="1"/>
</dbReference>
<dbReference type="EMBL" id="RQTK01000026">
    <property type="protein sequence ID" value="RUS90699.1"/>
    <property type="molecule type" value="Genomic_DNA"/>
</dbReference>
<dbReference type="GO" id="GO:0004169">
    <property type="term" value="F:dolichyl-phosphate-mannose-protein mannosyltransferase activity"/>
    <property type="evidence" value="ECO:0007669"/>
    <property type="project" value="UniProtKB-EC"/>
</dbReference>
<dbReference type="Pfam" id="PF00515">
    <property type="entry name" value="TPR_1"/>
    <property type="match status" value="1"/>
</dbReference>
<evidence type="ECO:0000256" key="1">
    <source>
        <dbReference type="ARBA" id="ARBA00004141"/>
    </source>
</evidence>
<protein>
    <recommendedName>
        <fullName evidence="5">dolichyl-phosphate-mannose--protein mannosyltransferase</fullName>
        <ecNumber evidence="5">2.4.1.109</ecNumber>
    </recommendedName>
</protein>
<keyword evidence="7 14" id="KW-0812">Transmembrane</keyword>
<evidence type="ECO:0000256" key="15">
    <source>
        <dbReference type="SAM" id="SignalP"/>
    </source>
</evidence>
<evidence type="ECO:0000256" key="4">
    <source>
        <dbReference type="ARBA" id="ARBA00007882"/>
    </source>
</evidence>
<keyword evidence="15" id="KW-0732">Signal</keyword>
<evidence type="ECO:0000256" key="9">
    <source>
        <dbReference type="ARBA" id="ARBA00022803"/>
    </source>
</evidence>
<feature type="transmembrane region" description="Helical" evidence="14">
    <location>
        <begin position="409"/>
        <end position="428"/>
    </location>
</feature>
<dbReference type="Pfam" id="PF08409">
    <property type="entry name" value="TMTC_DUF1736"/>
    <property type="match status" value="1"/>
</dbReference>
<dbReference type="InterPro" id="IPR013618">
    <property type="entry name" value="TMTC_DUF1736"/>
</dbReference>
<evidence type="ECO:0000256" key="8">
    <source>
        <dbReference type="ARBA" id="ARBA00022737"/>
    </source>
</evidence>
<feature type="domain" description="DUF1736" evidence="16">
    <location>
        <begin position="276"/>
        <end position="328"/>
    </location>
</feature>
<keyword evidence="18" id="KW-1185">Reference proteome</keyword>
<dbReference type="SUPFAM" id="SSF48452">
    <property type="entry name" value="TPR-like"/>
    <property type="match status" value="2"/>
</dbReference>
<dbReference type="PANTHER" id="PTHR44809:SF1">
    <property type="entry name" value="PROTEIN O-MANNOSYL-TRANSFERASE TMTC1"/>
    <property type="match status" value="1"/>
</dbReference>
<gene>
    <name evidence="17" type="ORF">EGW08_001503</name>
</gene>
<evidence type="ECO:0000256" key="12">
    <source>
        <dbReference type="ARBA" id="ARBA00023136"/>
    </source>
</evidence>
<reference evidence="17 18" key="1">
    <citation type="submission" date="2019-01" db="EMBL/GenBank/DDBJ databases">
        <title>A draft genome assembly of the solar-powered sea slug Elysia chlorotica.</title>
        <authorList>
            <person name="Cai H."/>
            <person name="Li Q."/>
            <person name="Fang X."/>
            <person name="Li J."/>
            <person name="Curtis N.E."/>
            <person name="Altenburger A."/>
            <person name="Shibata T."/>
            <person name="Feng M."/>
            <person name="Maeda T."/>
            <person name="Schwartz J.A."/>
            <person name="Shigenobu S."/>
            <person name="Lundholm N."/>
            <person name="Nishiyama T."/>
            <person name="Yang H."/>
            <person name="Hasebe M."/>
            <person name="Li S."/>
            <person name="Pierce S.K."/>
            <person name="Wang J."/>
        </authorList>
    </citation>
    <scope>NUCLEOTIDE SEQUENCE [LARGE SCALE GENOMIC DNA]</scope>
    <source>
        <strain evidence="17">EC2010</strain>
        <tissue evidence="17">Whole organism of an adult</tissue>
    </source>
</reference>
<feature type="transmembrane region" description="Helical" evidence="14">
    <location>
        <begin position="222"/>
        <end position="244"/>
    </location>
</feature>
<dbReference type="UniPathway" id="UPA00378"/>
<dbReference type="GO" id="GO:0016020">
    <property type="term" value="C:membrane"/>
    <property type="evidence" value="ECO:0007669"/>
    <property type="project" value="UniProtKB-SubCell"/>
</dbReference>
<dbReference type="GO" id="GO:0042802">
    <property type="term" value="F:identical protein binding"/>
    <property type="evidence" value="ECO:0007669"/>
    <property type="project" value="InterPro"/>
</dbReference>
<comment type="subcellular location">
    <subcellularLocation>
        <location evidence="2">Endoplasmic reticulum</location>
    </subcellularLocation>
    <subcellularLocation>
        <location evidence="1">Membrane</location>
        <topology evidence="1">Multi-pass membrane protein</topology>
    </subcellularLocation>
</comment>
<dbReference type="PROSITE" id="PS50293">
    <property type="entry name" value="TPR_REGION"/>
    <property type="match status" value="1"/>
</dbReference>
<dbReference type="Gene3D" id="1.25.40.10">
    <property type="entry name" value="Tetratricopeptide repeat domain"/>
    <property type="match status" value="2"/>
</dbReference>
<feature type="transmembrane region" description="Helical" evidence="14">
    <location>
        <begin position="348"/>
        <end position="370"/>
    </location>
</feature>
<feature type="repeat" description="TPR" evidence="13">
    <location>
        <begin position="584"/>
        <end position="617"/>
    </location>
</feature>
<evidence type="ECO:0000256" key="7">
    <source>
        <dbReference type="ARBA" id="ARBA00022692"/>
    </source>
</evidence>
<organism evidence="17 18">
    <name type="scientific">Elysia chlorotica</name>
    <name type="common">Eastern emerald elysia</name>
    <name type="synonym">Sea slug</name>
    <dbReference type="NCBI Taxonomy" id="188477"/>
    <lineage>
        <taxon>Eukaryota</taxon>
        <taxon>Metazoa</taxon>
        <taxon>Spiralia</taxon>
        <taxon>Lophotrochozoa</taxon>
        <taxon>Mollusca</taxon>
        <taxon>Gastropoda</taxon>
        <taxon>Heterobranchia</taxon>
        <taxon>Euthyneura</taxon>
        <taxon>Panpulmonata</taxon>
        <taxon>Sacoglossa</taxon>
        <taxon>Placobranchoidea</taxon>
        <taxon>Plakobranchidae</taxon>
        <taxon>Elysia</taxon>
    </lineage>
</organism>
<dbReference type="Proteomes" id="UP000271974">
    <property type="component" value="Unassembled WGS sequence"/>
</dbReference>
<dbReference type="Pfam" id="PF13432">
    <property type="entry name" value="TPR_16"/>
    <property type="match status" value="2"/>
</dbReference>
<evidence type="ECO:0000259" key="16">
    <source>
        <dbReference type="Pfam" id="PF08409"/>
    </source>
</evidence>
<feature type="repeat" description="TPR" evidence="13">
    <location>
        <begin position="516"/>
        <end position="549"/>
    </location>
</feature>
<evidence type="ECO:0000256" key="14">
    <source>
        <dbReference type="SAM" id="Phobius"/>
    </source>
</evidence>
<feature type="signal peptide" evidence="15">
    <location>
        <begin position="1"/>
        <end position="19"/>
    </location>
</feature>
<feature type="transmembrane region" description="Helical" evidence="14">
    <location>
        <begin position="382"/>
        <end position="402"/>
    </location>
</feature>
<evidence type="ECO:0000256" key="3">
    <source>
        <dbReference type="ARBA" id="ARBA00004922"/>
    </source>
</evidence>
<evidence type="ECO:0000256" key="2">
    <source>
        <dbReference type="ARBA" id="ARBA00004240"/>
    </source>
</evidence>
<feature type="transmembrane region" description="Helical" evidence="14">
    <location>
        <begin position="9"/>
        <end position="27"/>
    </location>
</feature>
<keyword evidence="8" id="KW-0677">Repeat</keyword>
<evidence type="ECO:0000256" key="5">
    <source>
        <dbReference type="ARBA" id="ARBA00012839"/>
    </source>
</evidence>
<dbReference type="InterPro" id="IPR019734">
    <property type="entry name" value="TPR_rpt"/>
</dbReference>
<evidence type="ECO:0000313" key="18">
    <source>
        <dbReference type="Proteomes" id="UP000271974"/>
    </source>
</evidence>
<sequence>MEPFWRSPVAMFAVPCVLAVVCYMNGLPGEFLHDDVYAIEMNRDVKGEGHLSQLVQNDFWGRSMRDARSHKSYRPLTVLSFRLDFLLSSGDPRWFHAVNIALHACVTALVVFVSMRVLKAAPTVSVMAAAHFAVHPIHTEAVSELFLDPSGYLNLGPSIANRDYQPNGLIGAPPAINIIISLTQPLSGAVCRNVLCPESHKSANVSSLRVSLCLCDISPGPFLNIFLSTLPVFVIFCICVHLYLQTCSMNGSTNHLRCFISCLQSVLQLLVLCVLLSTLMFMYLPALNLWLLVCPVTLSYDWSMGSVPLVTQIEDPRNIWTGLWYFVLLILARRSFQTKATANHKSDPGFVLVMSLLLLCVPFIPASNLFFKVGFVVAERVLYLPSIGFSLLVAQGLALLCGRVAGLKLPLTLTFLMLLLVLGARTVYRNQDWISRGSLFRSGVRTFPQNAKMHYNLANLLKDEGNKEEAEVHYRQAIRLNPEHPSYHLNLGTILANQSEAESCYQVALRLHPGHAGALINMASLWIDSGRLAAAIPLLNKALDIDPDHIEGLLVYGRALQLRGELQRAGHILQRATKIRPDWTRAHFCFANILQQMGDLEGALQEYMKVLDLDPRESVAMSNAARILVSLGNHGEAEPLLRRAMGVQPSCWDCLSVLATIYSNRSQFDQAVVTLGQASTLAPNETSIALKYVQALRQARQTDKAHQALQKLVSRVPQDLTVLIFAYNYSMEEGRLGDASQYIRDAVLVAEQTSRASLGRLYFEQAEVYRHFQDYDTALQYYQKSIREDQHHTEAIVNTGSIFYLKKNYGQAESYYLRALTLDPGHSQARQNLAKLRGLMTTPG</sequence>
<comment type="similarity">
    <text evidence="4">Belongs to the TMTC family.</text>
</comment>
<accession>A0A3S1I223</accession>
<feature type="transmembrane region" description="Helical" evidence="14">
    <location>
        <begin position="94"/>
        <end position="113"/>
    </location>
</feature>
<comment type="caution">
    <text evidence="17">The sequence shown here is derived from an EMBL/GenBank/DDBJ whole genome shotgun (WGS) entry which is preliminary data.</text>
</comment>
<dbReference type="InterPro" id="IPR052943">
    <property type="entry name" value="TMTC_O-mannosyl-trnsfr"/>
</dbReference>
<keyword evidence="6" id="KW-0808">Transferase</keyword>
<dbReference type="AlphaFoldDB" id="A0A3S1I223"/>
<feature type="transmembrane region" description="Helical" evidence="14">
    <location>
        <begin position="318"/>
        <end position="336"/>
    </location>
</feature>
<keyword evidence="11 14" id="KW-1133">Transmembrane helix</keyword>
<evidence type="ECO:0000256" key="13">
    <source>
        <dbReference type="PROSITE-ProRule" id="PRU00339"/>
    </source>
</evidence>
<dbReference type="EC" id="2.4.1.109" evidence="5"/>
<dbReference type="PROSITE" id="PS50005">
    <property type="entry name" value="TPR"/>
    <property type="match status" value="5"/>
</dbReference>
<evidence type="ECO:0000256" key="11">
    <source>
        <dbReference type="ARBA" id="ARBA00022989"/>
    </source>
</evidence>
<evidence type="ECO:0000256" key="6">
    <source>
        <dbReference type="ARBA" id="ARBA00022679"/>
    </source>
</evidence>
<evidence type="ECO:0000313" key="17">
    <source>
        <dbReference type="EMBL" id="RUS90699.1"/>
    </source>
</evidence>
<feature type="repeat" description="TPR" evidence="13">
    <location>
        <begin position="793"/>
        <end position="826"/>
    </location>
</feature>
<keyword evidence="9 13" id="KW-0802">TPR repeat</keyword>
<dbReference type="PANTHER" id="PTHR44809">
    <property type="match status" value="1"/>
</dbReference>
<dbReference type="STRING" id="188477.A0A3S1I223"/>
<dbReference type="GO" id="GO:0005783">
    <property type="term" value="C:endoplasmic reticulum"/>
    <property type="evidence" value="ECO:0007669"/>
    <property type="project" value="UniProtKB-SubCell"/>
</dbReference>
<name>A0A3S1I223_ELYCH</name>
<keyword evidence="12 14" id="KW-0472">Membrane</keyword>
<proteinExistence type="inferred from homology"/>
<comment type="pathway">
    <text evidence="3">Protein modification; protein glycosylation.</text>
</comment>
<feature type="transmembrane region" description="Helical" evidence="14">
    <location>
        <begin position="265"/>
        <end position="298"/>
    </location>
</feature>
<dbReference type="InterPro" id="IPR011990">
    <property type="entry name" value="TPR-like_helical_dom_sf"/>
</dbReference>
<keyword evidence="10" id="KW-0256">Endoplasmic reticulum</keyword>
<feature type="repeat" description="TPR" evidence="13">
    <location>
        <begin position="759"/>
        <end position="792"/>
    </location>
</feature>
<dbReference type="OrthoDB" id="19588at2759"/>
<feature type="repeat" description="TPR" evidence="13">
    <location>
        <begin position="451"/>
        <end position="484"/>
    </location>
</feature>
<evidence type="ECO:0000256" key="10">
    <source>
        <dbReference type="ARBA" id="ARBA00022824"/>
    </source>
</evidence>
<feature type="chain" id="PRO_5018749356" description="dolichyl-phosphate-mannose--protein mannosyltransferase" evidence="15">
    <location>
        <begin position="20"/>
        <end position="844"/>
    </location>
</feature>
<dbReference type="SMART" id="SM00028">
    <property type="entry name" value="TPR"/>
    <property type="match status" value="9"/>
</dbReference>